<keyword evidence="2" id="KW-0472">Membrane</keyword>
<evidence type="ECO:0008006" key="4">
    <source>
        <dbReference type="Google" id="ProtNLM"/>
    </source>
</evidence>
<name>A0A385I0M5_9EUKA</name>
<comment type="similarity">
    <text evidence="1">Belongs to the ycf20 family.</text>
</comment>
<organism evidence="3">
    <name type="scientific">Paulinella micropora</name>
    <dbReference type="NCBI Taxonomy" id="1928728"/>
    <lineage>
        <taxon>Eukaryota</taxon>
        <taxon>Sar</taxon>
        <taxon>Rhizaria</taxon>
        <taxon>Cercozoa</taxon>
        <taxon>Imbricatea</taxon>
        <taxon>Silicofilosea</taxon>
        <taxon>Euglyphida</taxon>
        <taxon>Paulinellidae</taxon>
        <taxon>Paulinella</taxon>
    </lineage>
</organism>
<dbReference type="Pfam" id="PF04483">
    <property type="entry name" value="DUF565"/>
    <property type="match status" value="1"/>
</dbReference>
<sequence>MSYLKETERYGYNVISIFLVLGRRYLLSYSDGIQLQFIIDPLFFNSIKPLQKTRLRQKFTQLFQGFIIWVANPWRRISLLTITLLIGFFWGTIIGTVSGALSVMDTTGALVVVLFIEVALRVRRHMYYSFNQRLPLHMLDMFRIGLLYGLLLEGFKLL</sequence>
<keyword evidence="2" id="KW-0812">Transmembrane</keyword>
<protein>
    <recommendedName>
        <fullName evidence="4">DUF565 domain-containing protein</fullName>
    </recommendedName>
</protein>
<accession>A0A385I0M5</accession>
<dbReference type="AlphaFoldDB" id="A0A385I0M5"/>
<proteinExistence type="inferred from homology"/>
<keyword evidence="2" id="KW-1133">Transmembrane helix</keyword>
<dbReference type="InterPro" id="IPR007572">
    <property type="entry name" value="Uncharacterised_Ycf20"/>
</dbReference>
<evidence type="ECO:0000313" key="3">
    <source>
        <dbReference type="EMBL" id="AXY63467.1"/>
    </source>
</evidence>
<feature type="transmembrane region" description="Helical" evidence="2">
    <location>
        <begin position="103"/>
        <end position="122"/>
    </location>
</feature>
<dbReference type="EMBL" id="MG976688">
    <property type="protein sequence ID" value="AXY63467.1"/>
    <property type="molecule type" value="Genomic_DNA"/>
</dbReference>
<gene>
    <name evidence="3" type="ORF">PMNZ_530</name>
</gene>
<evidence type="ECO:0000256" key="2">
    <source>
        <dbReference type="SAM" id="Phobius"/>
    </source>
</evidence>
<reference evidence="3" key="1">
    <citation type="submission" date="2018-02" db="EMBL/GenBank/DDBJ databases">
        <title>Genome reduction pattern in chromatophore genome of Paulinella.</title>
        <authorList>
            <person name="Lhee D."/>
            <person name="Yoon H.S."/>
        </authorList>
    </citation>
    <scope>NUCLEOTIDE SEQUENCE</scope>
    <source>
        <strain evidence="3">NZ27</strain>
    </source>
</reference>
<keyword evidence="3" id="KW-0934">Plastid</keyword>
<geneLocation type="plastid" evidence="3"/>
<evidence type="ECO:0000256" key="1">
    <source>
        <dbReference type="ARBA" id="ARBA00009846"/>
    </source>
</evidence>
<feature type="transmembrane region" description="Helical" evidence="2">
    <location>
        <begin position="77"/>
        <end position="97"/>
    </location>
</feature>